<sequence>MTIKTRQMSFERAHGLLEELRSLRATMGNGTLPTRGTLQPLWLLQRLLVKEITRAERKIRRIKSILRSISEEEASERVASLLAQIEGYRHLAYMWRSFGDAVAFLFMDKFALKQVFYNTQNRNAKQDAGFLSDKSGFAGEWKEVERWIGQGVPALLTDLTNTIRHGDVCVMTGPDPVLIEVKLGKLDGRGREQRNSIRQLTEFFEADTTNGLRGLGEIRWTAHQTPEVSYADAMEVTIIAALKTGAAASSPESGLWYLAVADEKVDINAWIEGLGLRRPVAYLLNETKSARSWAPYTPFILSFRDHSAVFRFIWGDVLVFVVYDLEELLSASAQRSLEIDLFSREEESAFELREPGSGQNIRLTWQMFDRLALEFTSPIWLLSAAIERIDAQEPLSPADPLGELVEALSQ</sequence>
<gene>
    <name evidence="1" type="ORF">C7I85_29855</name>
</gene>
<organism evidence="1 2">
    <name type="scientific">Pseudaminobacter soli</name>
    <name type="common">ex Li et al. 2025</name>
    <dbReference type="NCBI Taxonomy" id="1295366"/>
    <lineage>
        <taxon>Bacteria</taxon>
        <taxon>Pseudomonadati</taxon>
        <taxon>Pseudomonadota</taxon>
        <taxon>Alphaproteobacteria</taxon>
        <taxon>Hyphomicrobiales</taxon>
        <taxon>Phyllobacteriaceae</taxon>
        <taxon>Pseudaminobacter</taxon>
    </lineage>
</organism>
<evidence type="ECO:0000313" key="2">
    <source>
        <dbReference type="Proteomes" id="UP000240653"/>
    </source>
</evidence>
<accession>A0A2P7RLC6</accession>
<reference evidence="1 2" key="1">
    <citation type="submission" date="2018-03" db="EMBL/GenBank/DDBJ databases">
        <title>The draft genome of Mesorhizobium soli JCM 19897.</title>
        <authorList>
            <person name="Li L."/>
            <person name="Liu L."/>
            <person name="Liang L."/>
            <person name="Wang T."/>
            <person name="Zhang X."/>
        </authorList>
    </citation>
    <scope>NUCLEOTIDE SEQUENCE [LARGE SCALE GENOMIC DNA]</scope>
    <source>
        <strain evidence="1 2">JCM 19897</strain>
    </source>
</reference>
<dbReference type="AlphaFoldDB" id="A0A2P7RLC6"/>
<keyword evidence="2" id="KW-1185">Reference proteome</keyword>
<proteinExistence type="predicted"/>
<dbReference type="Proteomes" id="UP000240653">
    <property type="component" value="Unassembled WGS sequence"/>
</dbReference>
<dbReference type="RefSeq" id="WP_106727619.1">
    <property type="nucleotide sequence ID" value="NZ_PXYL01000042.1"/>
</dbReference>
<evidence type="ECO:0000313" key="1">
    <source>
        <dbReference type="EMBL" id="PSJ51010.1"/>
    </source>
</evidence>
<dbReference type="EMBL" id="PXYL01000042">
    <property type="protein sequence ID" value="PSJ51010.1"/>
    <property type="molecule type" value="Genomic_DNA"/>
</dbReference>
<dbReference type="OrthoDB" id="6864460at2"/>
<protein>
    <submittedName>
        <fullName evidence="1">Uncharacterized protein</fullName>
    </submittedName>
</protein>
<name>A0A2P7RLC6_9HYPH</name>
<comment type="caution">
    <text evidence="1">The sequence shown here is derived from an EMBL/GenBank/DDBJ whole genome shotgun (WGS) entry which is preliminary data.</text>
</comment>